<protein>
    <recommendedName>
        <fullName evidence="16">Alternative oxidase</fullName>
        <ecNumber evidence="16">1.-.-.-</ecNumber>
    </recommendedName>
</protein>
<comment type="cofactor">
    <cofactor evidence="16">
        <name>Fe cation</name>
        <dbReference type="ChEBI" id="CHEBI:24875"/>
    </cofactor>
    <text evidence="16">Binds 2 iron ions per subunit.</text>
</comment>
<evidence type="ECO:0000256" key="9">
    <source>
        <dbReference type="ARBA" id="ARBA00022982"/>
    </source>
</evidence>
<dbReference type="Gene3D" id="1.20.1260.140">
    <property type="entry name" value="Alternative oxidase"/>
    <property type="match status" value="1"/>
</dbReference>
<dbReference type="InterPro" id="IPR038659">
    <property type="entry name" value="AOX_sf"/>
</dbReference>
<keyword evidence="11 16" id="KW-0560">Oxidoreductase</keyword>
<dbReference type="GO" id="GO:0005743">
    <property type="term" value="C:mitochondrial inner membrane"/>
    <property type="evidence" value="ECO:0007669"/>
    <property type="project" value="UniProtKB-SubCell"/>
</dbReference>
<evidence type="ECO:0000256" key="7">
    <source>
        <dbReference type="ARBA" id="ARBA00022792"/>
    </source>
</evidence>
<dbReference type="GO" id="GO:0098803">
    <property type="term" value="C:respiratory chain complex"/>
    <property type="evidence" value="ECO:0007669"/>
    <property type="project" value="UniProtKB-UniRule"/>
</dbReference>
<feature type="compositionally biased region" description="Low complexity" evidence="17">
    <location>
        <begin position="149"/>
        <end position="159"/>
    </location>
</feature>
<keyword evidence="3" id="KW-0813">Transport</keyword>
<name>A0A0F7SNF8_PHARH</name>
<organism evidence="19">
    <name type="scientific">Phaffia rhodozyma</name>
    <name type="common">Yeast</name>
    <name type="synonym">Xanthophyllomyces dendrorhous</name>
    <dbReference type="NCBI Taxonomy" id="264483"/>
    <lineage>
        <taxon>Eukaryota</taxon>
        <taxon>Fungi</taxon>
        <taxon>Dikarya</taxon>
        <taxon>Basidiomycota</taxon>
        <taxon>Agaricomycotina</taxon>
        <taxon>Tremellomycetes</taxon>
        <taxon>Cystofilobasidiales</taxon>
        <taxon>Mrakiaceae</taxon>
        <taxon>Phaffia</taxon>
    </lineage>
</organism>
<evidence type="ECO:0000256" key="2">
    <source>
        <dbReference type="ARBA" id="ARBA00008388"/>
    </source>
</evidence>
<evidence type="ECO:0000256" key="15">
    <source>
        <dbReference type="ARBA" id="ARBA00025285"/>
    </source>
</evidence>
<reference evidence="19" key="1">
    <citation type="submission" date="2014-08" db="EMBL/GenBank/DDBJ databases">
        <authorList>
            <person name="Sharma Rahul"/>
            <person name="Thines Marco"/>
        </authorList>
    </citation>
    <scope>NUCLEOTIDE SEQUENCE</scope>
</reference>
<evidence type="ECO:0000256" key="12">
    <source>
        <dbReference type="ARBA" id="ARBA00023004"/>
    </source>
</evidence>
<dbReference type="GO" id="GO:0010230">
    <property type="term" value="P:alternative respiration"/>
    <property type="evidence" value="ECO:0007669"/>
    <property type="project" value="TreeGrafter"/>
</dbReference>
<evidence type="ECO:0000256" key="1">
    <source>
        <dbReference type="ARBA" id="ARBA00004273"/>
    </source>
</evidence>
<dbReference type="PANTHER" id="PTHR31803:SF3">
    <property type="entry name" value="ALTERNATIVE OXIDASE"/>
    <property type="match status" value="1"/>
</dbReference>
<dbReference type="GO" id="GO:0009916">
    <property type="term" value="F:alternative oxidase activity"/>
    <property type="evidence" value="ECO:0007669"/>
    <property type="project" value="UniProtKB-UniRule"/>
</dbReference>
<dbReference type="EC" id="1.-.-.-" evidence="16"/>
<evidence type="ECO:0000256" key="6">
    <source>
        <dbReference type="ARBA" id="ARBA00022723"/>
    </source>
</evidence>
<evidence type="ECO:0000256" key="3">
    <source>
        <dbReference type="ARBA" id="ARBA00022448"/>
    </source>
</evidence>
<dbReference type="Pfam" id="PF01786">
    <property type="entry name" value="AOX"/>
    <property type="match status" value="1"/>
</dbReference>
<comment type="subcellular location">
    <subcellularLocation>
        <location evidence="1">Mitochondrion inner membrane</location>
    </subcellularLocation>
</comment>
<dbReference type="EMBL" id="LN483124">
    <property type="protein sequence ID" value="CED82125.1"/>
    <property type="molecule type" value="Genomic_DNA"/>
</dbReference>
<feature type="compositionally biased region" description="Basic and acidic residues" evidence="17">
    <location>
        <begin position="14"/>
        <end position="32"/>
    </location>
</feature>
<dbReference type="AlphaFoldDB" id="A0A0F7SNF8"/>
<keyword evidence="12 16" id="KW-0408">Iron</keyword>
<dbReference type="PANTHER" id="PTHR31803">
    <property type="entry name" value="ALTERNATIVE OXIDASE"/>
    <property type="match status" value="1"/>
</dbReference>
<evidence type="ECO:0000256" key="8">
    <source>
        <dbReference type="ARBA" id="ARBA00022946"/>
    </source>
</evidence>
<evidence type="ECO:0000256" key="18">
    <source>
        <dbReference type="SAM" id="Phobius"/>
    </source>
</evidence>
<keyword evidence="14 16" id="KW-0472">Membrane</keyword>
<comment type="function">
    <text evidence="15">Catalyzes cyanide-resistant oxygen consumption. May increase respiration when the cytochrome respiratory pathway is restricted, or in response to low temperatures.</text>
</comment>
<dbReference type="FunFam" id="1.20.1260.140:FF:000002">
    <property type="entry name" value="Alternative oxidase"/>
    <property type="match status" value="1"/>
</dbReference>
<dbReference type="CDD" id="cd01053">
    <property type="entry name" value="AOX"/>
    <property type="match status" value="1"/>
</dbReference>
<evidence type="ECO:0000256" key="14">
    <source>
        <dbReference type="ARBA" id="ARBA00023136"/>
    </source>
</evidence>
<accession>A0A0F7SNF8</accession>
<keyword evidence="5 16" id="KW-0812">Transmembrane</keyword>
<sequence length="510" mass="57064">MAQKDTEETAFITPKDETSPHESLDDKAKRTDGSPLAMISVPTSSSSFRSCSTNAFTEFNTISRPTALNSDPAYIHIYSLLDHCIKPLHASLHTGYITIPAIYIAQLPTMSLARCLVQASTRSLSRTVRPSYLTPLTVHFFSSTISRSCSRSYSTSNTRLSTSNGQQSTHHLADNVPLTTDKQRHLQGVIGGEGMHQHDATTVAHTDPLASVIQDLTVPTNGSWVMHNPVYTRTELDAVQVVHRPPTNTSDQVSTKLVKMLRWGFDLVSNYKHVPFPANHKELSVTQLRQMGCLLSPDQWMTRFIFLETTAAIPGMVGGLLRHLQSLRLMRRDGGWIHTLLAEAENERLHLLTFMSMANPPLWFRALILGAQGVFYNLFFITYLISPPVAHRFVACLEEEAVVTYTRIISDIENGYVPEWEKLPAPEIAISYWRLPPDATFLDTLRAIRADEATHRFVNHTFASLDSKKDFNPFAIAEPDATTKGSVYGFTRDEAAAFAQKTRERMSQTN</sequence>
<feature type="region of interest" description="Disordered" evidence="17">
    <location>
        <begin position="149"/>
        <end position="172"/>
    </location>
</feature>
<dbReference type="GO" id="GO:0046872">
    <property type="term" value="F:metal ion binding"/>
    <property type="evidence" value="ECO:0007669"/>
    <property type="project" value="UniProtKB-UniRule"/>
</dbReference>
<evidence type="ECO:0000256" key="16">
    <source>
        <dbReference type="RuleBase" id="RU003779"/>
    </source>
</evidence>
<evidence type="ECO:0000256" key="17">
    <source>
        <dbReference type="SAM" id="MobiDB-lite"/>
    </source>
</evidence>
<keyword evidence="13" id="KW-0496">Mitochondrion</keyword>
<feature type="region of interest" description="Disordered" evidence="17">
    <location>
        <begin position="1"/>
        <end position="35"/>
    </location>
</feature>
<keyword evidence="8" id="KW-0809">Transit peptide</keyword>
<evidence type="ECO:0000256" key="13">
    <source>
        <dbReference type="ARBA" id="ARBA00023128"/>
    </source>
</evidence>
<dbReference type="InterPro" id="IPR002680">
    <property type="entry name" value="AOX"/>
</dbReference>
<evidence type="ECO:0000256" key="5">
    <source>
        <dbReference type="ARBA" id="ARBA00022692"/>
    </source>
</evidence>
<feature type="transmembrane region" description="Helical" evidence="18">
    <location>
        <begin position="362"/>
        <end position="385"/>
    </location>
</feature>
<keyword evidence="7" id="KW-0999">Mitochondrion inner membrane</keyword>
<keyword evidence="9 16" id="KW-0249">Electron transport</keyword>
<keyword evidence="6 16" id="KW-0479">Metal-binding</keyword>
<evidence type="ECO:0000313" key="19">
    <source>
        <dbReference type="EMBL" id="CED82125.1"/>
    </source>
</evidence>
<feature type="transmembrane region" description="Helical" evidence="18">
    <location>
        <begin position="300"/>
        <end position="321"/>
    </location>
</feature>
<keyword evidence="4 16" id="KW-0679">Respiratory chain</keyword>
<feature type="compositionally biased region" description="Polar residues" evidence="17">
    <location>
        <begin position="160"/>
        <end position="170"/>
    </location>
</feature>
<proteinExistence type="inferred from homology"/>
<keyword evidence="10 18" id="KW-1133">Transmembrane helix</keyword>
<comment type="similarity">
    <text evidence="2 16">Belongs to the alternative oxidase family.</text>
</comment>
<evidence type="ECO:0000256" key="11">
    <source>
        <dbReference type="ARBA" id="ARBA00023002"/>
    </source>
</evidence>
<evidence type="ECO:0000256" key="4">
    <source>
        <dbReference type="ARBA" id="ARBA00022660"/>
    </source>
</evidence>
<evidence type="ECO:0000256" key="10">
    <source>
        <dbReference type="ARBA" id="ARBA00022989"/>
    </source>
</evidence>